<keyword evidence="8" id="KW-1185">Reference proteome</keyword>
<protein>
    <recommendedName>
        <fullName evidence="6">Ribosomal RNA small subunit methyltransferase G</fullName>
        <ecNumber evidence="6">2.1.1.-</ecNumber>
    </recommendedName>
    <alternativeName>
        <fullName evidence="6">16S rRNA 7-methylguanosine methyltransferase</fullName>
        <shortName evidence="6">16S rRNA m7G methyltransferase</shortName>
    </alternativeName>
</protein>
<evidence type="ECO:0000313" key="7">
    <source>
        <dbReference type="EMBL" id="MCU6705946.1"/>
    </source>
</evidence>
<comment type="caution">
    <text evidence="6">Lacks conserved residue(s) required for the propagation of feature annotation.</text>
</comment>
<organism evidence="7 8">
    <name type="scientific">Hominimerdicola aceti</name>
    <dbReference type="NCBI Taxonomy" id="2981726"/>
    <lineage>
        <taxon>Bacteria</taxon>
        <taxon>Bacillati</taxon>
        <taxon>Bacillota</taxon>
        <taxon>Clostridia</taxon>
        <taxon>Eubacteriales</taxon>
        <taxon>Oscillospiraceae</taxon>
        <taxon>Hominimerdicola</taxon>
    </lineage>
</organism>
<dbReference type="RefSeq" id="WP_117857002.1">
    <property type="nucleotide sequence ID" value="NZ_JAOQJZ010000007.1"/>
</dbReference>
<keyword evidence="5 6" id="KW-0949">S-adenosyl-L-methionine</keyword>
<comment type="subcellular location">
    <subcellularLocation>
        <location evidence="6">Cytoplasm</location>
    </subcellularLocation>
</comment>
<sequence>MSKLISKDDFIKLFDNYDITISDSDYSRFEAYADLLCEWNEKINLTAITDPEGISIKHFFDSVYPFTLFEVKENATVIDVGTGAGFPSCPLKIVRDDIKLTLLDSLNKRINFLAQLSDSLDLGATCIHGRAEELGRSMECREQFDIATARAVANLSDLCEYCLPFVKVGGYFVALKGSGGNDELKEAKNAIKILGGKVEEVFDYELPTGDGRTLILIRKVSETPEKYPRNKGQMKKKKL</sequence>
<keyword evidence="3 6" id="KW-0489">Methyltransferase</keyword>
<evidence type="ECO:0000256" key="3">
    <source>
        <dbReference type="ARBA" id="ARBA00022603"/>
    </source>
</evidence>
<dbReference type="FunFam" id="3.40.50.150:FF:000041">
    <property type="entry name" value="Ribosomal RNA small subunit methyltransferase G"/>
    <property type="match status" value="1"/>
</dbReference>
<dbReference type="Pfam" id="PF02527">
    <property type="entry name" value="GidB"/>
    <property type="match status" value="1"/>
</dbReference>
<evidence type="ECO:0000313" key="8">
    <source>
        <dbReference type="Proteomes" id="UP001208131"/>
    </source>
</evidence>
<dbReference type="SUPFAM" id="SSF53335">
    <property type="entry name" value="S-adenosyl-L-methionine-dependent methyltransferases"/>
    <property type="match status" value="1"/>
</dbReference>
<name>A0AAE3LMN6_9FIRM</name>
<dbReference type="InterPro" id="IPR003682">
    <property type="entry name" value="rRNA_ssu_MeTfrase_G"/>
</dbReference>
<dbReference type="InterPro" id="IPR029063">
    <property type="entry name" value="SAM-dependent_MTases_sf"/>
</dbReference>
<dbReference type="Proteomes" id="UP001208131">
    <property type="component" value="Unassembled WGS sequence"/>
</dbReference>
<dbReference type="GO" id="GO:0070043">
    <property type="term" value="F:rRNA (guanine-N7-)-methyltransferase activity"/>
    <property type="evidence" value="ECO:0007669"/>
    <property type="project" value="UniProtKB-UniRule"/>
</dbReference>
<evidence type="ECO:0000256" key="2">
    <source>
        <dbReference type="ARBA" id="ARBA00022552"/>
    </source>
</evidence>
<comment type="similarity">
    <text evidence="6">Belongs to the methyltransferase superfamily. RNA methyltransferase RsmG family.</text>
</comment>
<dbReference type="PANTHER" id="PTHR31760">
    <property type="entry name" value="S-ADENOSYL-L-METHIONINE-DEPENDENT METHYLTRANSFERASES SUPERFAMILY PROTEIN"/>
    <property type="match status" value="1"/>
</dbReference>
<keyword evidence="2 6" id="KW-0698">rRNA processing</keyword>
<accession>A0AAE3LMN6</accession>
<comment type="function">
    <text evidence="6">Specifically methylates the N7 position of a guanine in 16S rRNA.</text>
</comment>
<gene>
    <name evidence="6 7" type="primary">rsmG</name>
    <name evidence="7" type="ORF">OCV57_08405</name>
</gene>
<feature type="binding site" evidence="6">
    <location>
        <position position="81"/>
    </location>
    <ligand>
        <name>S-adenosyl-L-methionine</name>
        <dbReference type="ChEBI" id="CHEBI:59789"/>
    </ligand>
</feature>
<comment type="caution">
    <text evidence="7">The sequence shown here is derived from an EMBL/GenBank/DDBJ whole genome shotgun (WGS) entry which is preliminary data.</text>
</comment>
<dbReference type="PANTHER" id="PTHR31760:SF0">
    <property type="entry name" value="S-ADENOSYL-L-METHIONINE-DEPENDENT METHYLTRANSFERASES SUPERFAMILY PROTEIN"/>
    <property type="match status" value="1"/>
</dbReference>
<dbReference type="PIRSF" id="PIRSF003078">
    <property type="entry name" value="GidB"/>
    <property type="match status" value="1"/>
</dbReference>
<feature type="binding site" evidence="6">
    <location>
        <position position="86"/>
    </location>
    <ligand>
        <name>S-adenosyl-L-methionine</name>
        <dbReference type="ChEBI" id="CHEBI:59789"/>
    </ligand>
</feature>
<feature type="binding site" evidence="6">
    <location>
        <begin position="131"/>
        <end position="132"/>
    </location>
    <ligand>
        <name>S-adenosyl-L-methionine</name>
        <dbReference type="ChEBI" id="CHEBI:59789"/>
    </ligand>
</feature>
<dbReference type="NCBIfam" id="TIGR00138">
    <property type="entry name" value="rsmG_gidB"/>
    <property type="match status" value="1"/>
</dbReference>
<feature type="binding site" evidence="6">
    <location>
        <position position="150"/>
    </location>
    <ligand>
        <name>S-adenosyl-L-methionine</name>
        <dbReference type="ChEBI" id="CHEBI:59789"/>
    </ligand>
</feature>
<dbReference type="Gene3D" id="3.40.50.150">
    <property type="entry name" value="Vaccinia Virus protein VP39"/>
    <property type="match status" value="1"/>
</dbReference>
<dbReference type="AlphaFoldDB" id="A0AAE3LMN6"/>
<evidence type="ECO:0000256" key="5">
    <source>
        <dbReference type="ARBA" id="ARBA00022691"/>
    </source>
</evidence>
<dbReference type="HAMAP" id="MF_00074">
    <property type="entry name" value="16SrRNA_methyltr_G"/>
    <property type="match status" value="1"/>
</dbReference>
<dbReference type="EMBL" id="JAOQJZ010000007">
    <property type="protein sequence ID" value="MCU6705946.1"/>
    <property type="molecule type" value="Genomic_DNA"/>
</dbReference>
<evidence type="ECO:0000256" key="1">
    <source>
        <dbReference type="ARBA" id="ARBA00022490"/>
    </source>
</evidence>
<dbReference type="EC" id="2.1.1.-" evidence="6"/>
<keyword evidence="1 6" id="KW-0963">Cytoplasm</keyword>
<keyword evidence="4 6" id="KW-0808">Transferase</keyword>
<evidence type="ECO:0000256" key="6">
    <source>
        <dbReference type="HAMAP-Rule" id="MF_00074"/>
    </source>
</evidence>
<evidence type="ECO:0000256" key="4">
    <source>
        <dbReference type="ARBA" id="ARBA00022679"/>
    </source>
</evidence>
<proteinExistence type="inferred from homology"/>
<reference evidence="7 8" key="1">
    <citation type="journal article" date="2021" name="ISME Commun">
        <title>Automated analysis of genomic sequences facilitates high-throughput and comprehensive description of bacteria.</title>
        <authorList>
            <person name="Hitch T.C.A."/>
        </authorList>
    </citation>
    <scope>NUCLEOTIDE SEQUENCE [LARGE SCALE GENOMIC DNA]</scope>
    <source>
        <strain evidence="7 8">Sanger_31</strain>
    </source>
</reference>
<dbReference type="GO" id="GO:0005829">
    <property type="term" value="C:cytosol"/>
    <property type="evidence" value="ECO:0007669"/>
    <property type="project" value="TreeGrafter"/>
</dbReference>